<accession>A0A087UD28</accession>
<name>A0A087UD28_STEMI</name>
<keyword evidence="2" id="KW-1185">Reference proteome</keyword>
<dbReference type="Proteomes" id="UP000054359">
    <property type="component" value="Unassembled WGS sequence"/>
</dbReference>
<proteinExistence type="predicted"/>
<sequence length="119" mass="13551">MFHSCTVRYLCIGDRTVFHHTYFRTNHLRRCIGHFHSDLESRSLSHISLESNQIRSTVRRKCISGVPDQIARVLNSPANIAGHPCPGHCSRSLSNLYGRCINQIRRRRGLSSRDPGSPL</sequence>
<reference evidence="1 2" key="1">
    <citation type="submission" date="2013-11" db="EMBL/GenBank/DDBJ databases">
        <title>Genome sequencing of Stegodyphus mimosarum.</title>
        <authorList>
            <person name="Bechsgaard J."/>
        </authorList>
    </citation>
    <scope>NUCLEOTIDE SEQUENCE [LARGE SCALE GENOMIC DNA]</scope>
</reference>
<dbReference type="EMBL" id="KK119277">
    <property type="protein sequence ID" value="KFM75267.1"/>
    <property type="molecule type" value="Genomic_DNA"/>
</dbReference>
<organism evidence="1 2">
    <name type="scientific">Stegodyphus mimosarum</name>
    <name type="common">African social velvet spider</name>
    <dbReference type="NCBI Taxonomy" id="407821"/>
    <lineage>
        <taxon>Eukaryota</taxon>
        <taxon>Metazoa</taxon>
        <taxon>Ecdysozoa</taxon>
        <taxon>Arthropoda</taxon>
        <taxon>Chelicerata</taxon>
        <taxon>Arachnida</taxon>
        <taxon>Araneae</taxon>
        <taxon>Araneomorphae</taxon>
        <taxon>Entelegynae</taxon>
        <taxon>Eresoidea</taxon>
        <taxon>Eresidae</taxon>
        <taxon>Stegodyphus</taxon>
    </lineage>
</organism>
<protein>
    <submittedName>
        <fullName evidence="1">Uncharacterized protein</fullName>
    </submittedName>
</protein>
<gene>
    <name evidence="1" type="ORF">X975_26914</name>
</gene>
<feature type="non-terminal residue" evidence="1">
    <location>
        <position position="119"/>
    </location>
</feature>
<evidence type="ECO:0000313" key="1">
    <source>
        <dbReference type="EMBL" id="KFM75267.1"/>
    </source>
</evidence>
<evidence type="ECO:0000313" key="2">
    <source>
        <dbReference type="Proteomes" id="UP000054359"/>
    </source>
</evidence>
<dbReference type="AlphaFoldDB" id="A0A087UD28"/>